<feature type="region of interest" description="Disordered" evidence="1">
    <location>
        <begin position="83"/>
        <end position="106"/>
    </location>
</feature>
<comment type="caution">
    <text evidence="3">The sequence shown here is derived from an EMBL/GenBank/DDBJ whole genome shotgun (WGS) entry which is preliminary data.</text>
</comment>
<dbReference type="Proteomes" id="UP000003288">
    <property type="component" value="Unassembled WGS sequence"/>
</dbReference>
<sequence length="106" mass="12209">MRKFLMSGLIIGVVATTMFAKSGFATMQKMEVKKLETKISLMQKRLKCVKSAKSSKDLATCKSKYPLINKKAKQLKNKYKQKKEALKNKKNRMKEKAKNKINSYTK</sequence>
<protein>
    <recommendedName>
        <fullName evidence="5">DUF1090 family protein</fullName>
    </recommendedName>
</protein>
<dbReference type="EMBL" id="ABCJ01000004">
    <property type="protein sequence ID" value="EDM23588.1"/>
    <property type="molecule type" value="Genomic_DNA"/>
</dbReference>
<gene>
    <name evidence="3" type="ORF">CMTB2_04867</name>
</gene>
<dbReference type="RefSeq" id="WP_007474468.1">
    <property type="nucleotide sequence ID" value="NZ_ABCJ01000004.1"/>
</dbReference>
<feature type="compositionally biased region" description="Basic residues" evidence="1">
    <location>
        <begin position="88"/>
        <end position="99"/>
    </location>
</feature>
<organism evidence="3 4">
    <name type="scientific">Caminibacter mediatlanticus TB-2</name>
    <dbReference type="NCBI Taxonomy" id="391592"/>
    <lineage>
        <taxon>Bacteria</taxon>
        <taxon>Pseudomonadati</taxon>
        <taxon>Campylobacterota</taxon>
        <taxon>Epsilonproteobacteria</taxon>
        <taxon>Nautiliales</taxon>
        <taxon>Nautiliaceae</taxon>
        <taxon>Caminibacter</taxon>
    </lineage>
</organism>
<name>A0AAI9AH59_9BACT</name>
<feature type="chain" id="PRO_5042555603" description="DUF1090 family protein" evidence="2">
    <location>
        <begin position="21"/>
        <end position="106"/>
    </location>
</feature>
<evidence type="ECO:0000256" key="2">
    <source>
        <dbReference type="SAM" id="SignalP"/>
    </source>
</evidence>
<proteinExistence type="predicted"/>
<evidence type="ECO:0000313" key="4">
    <source>
        <dbReference type="Proteomes" id="UP000003288"/>
    </source>
</evidence>
<evidence type="ECO:0000256" key="1">
    <source>
        <dbReference type="SAM" id="MobiDB-lite"/>
    </source>
</evidence>
<feature type="signal peptide" evidence="2">
    <location>
        <begin position="1"/>
        <end position="20"/>
    </location>
</feature>
<reference evidence="3 4" key="1">
    <citation type="journal article" date="2011" name="Stand. Genomic Sci.">
        <title>Draft genome sequence of Caminibacter mediatlanticus strain TB-2, an epsilonproteobacterium isolated from a deep-sea hydrothermal vent.</title>
        <authorList>
            <person name="Giovannelli D."/>
            <person name="Ferriera S."/>
            <person name="Johnson J."/>
            <person name="Kravitz S."/>
            <person name="Perez-Rodriguez I."/>
            <person name="Ricci J."/>
            <person name="O'Brien C."/>
            <person name="Voordeckers J.W."/>
            <person name="Bini E."/>
            <person name="Vetriani C."/>
        </authorList>
    </citation>
    <scope>NUCLEOTIDE SEQUENCE [LARGE SCALE GENOMIC DNA]</scope>
    <source>
        <strain evidence="3 4">TB-2</strain>
    </source>
</reference>
<dbReference type="AlphaFoldDB" id="A0AAI9AH59"/>
<evidence type="ECO:0008006" key="5">
    <source>
        <dbReference type="Google" id="ProtNLM"/>
    </source>
</evidence>
<keyword evidence="2" id="KW-0732">Signal</keyword>
<evidence type="ECO:0000313" key="3">
    <source>
        <dbReference type="EMBL" id="EDM23588.1"/>
    </source>
</evidence>
<accession>A0AAI9AH59</accession>